<evidence type="ECO:0000256" key="5">
    <source>
        <dbReference type="ARBA" id="ARBA00022448"/>
    </source>
</evidence>
<feature type="transmembrane region" description="Helical" evidence="20">
    <location>
        <begin position="85"/>
        <end position="103"/>
    </location>
</feature>
<comment type="similarity">
    <text evidence="3 19">Belongs to the reaction center PufL/M/PsbA/D family.</text>
</comment>
<evidence type="ECO:0000256" key="9">
    <source>
        <dbReference type="ARBA" id="ARBA00022692"/>
    </source>
</evidence>
<evidence type="ECO:0000256" key="12">
    <source>
        <dbReference type="ARBA" id="ARBA00022956"/>
    </source>
</evidence>
<gene>
    <name evidence="22" type="ORF">C0V82_18135</name>
</gene>
<evidence type="ECO:0000256" key="14">
    <source>
        <dbReference type="ARBA" id="ARBA00022989"/>
    </source>
</evidence>
<keyword evidence="11" id="KW-0460">Magnesium</keyword>
<dbReference type="CDD" id="cd09290">
    <property type="entry name" value="Photo-RC_L"/>
    <property type="match status" value="1"/>
</dbReference>
<dbReference type="Proteomes" id="UP000234752">
    <property type="component" value="Chromosome eg_2"/>
</dbReference>
<dbReference type="InterPro" id="IPR005871">
    <property type="entry name" value="Photo_RC_L"/>
</dbReference>
<keyword evidence="5" id="KW-0813">Transport</keyword>
<keyword evidence="17 20" id="KW-0472">Membrane</keyword>
<evidence type="ECO:0000313" key="21">
    <source>
        <dbReference type="EMBL" id="AJL35289.1"/>
    </source>
</evidence>
<reference evidence="22 23" key="2">
    <citation type="submission" date="2017-12" db="EMBL/GenBank/DDBJ databases">
        <title>Genomes of bacteria within cyanobacterial aggregates.</title>
        <authorList>
            <person name="Cai H."/>
        </authorList>
    </citation>
    <scope>NUCLEOTIDE SEQUENCE [LARGE SCALE GENOMIC DNA]</scope>
    <source>
        <strain evidence="22 23">TH16</strain>
    </source>
</reference>
<evidence type="ECO:0000256" key="6">
    <source>
        <dbReference type="ARBA" id="ARBA00022469"/>
    </source>
</evidence>
<comment type="subcellular location">
    <subcellularLocation>
        <location evidence="2">Endomembrane system</location>
        <topology evidence="2">Multi-pass membrane protein</topology>
    </subcellularLocation>
</comment>
<evidence type="ECO:0000256" key="8">
    <source>
        <dbReference type="ARBA" id="ARBA00022531"/>
    </source>
</evidence>
<evidence type="ECO:0000256" key="15">
    <source>
        <dbReference type="ARBA" id="ARBA00022991"/>
    </source>
</evidence>
<organism evidence="21">
    <name type="scientific">Niveispirillum cyanobacteriorum</name>
    <dbReference type="NCBI Taxonomy" id="1612173"/>
    <lineage>
        <taxon>Bacteria</taxon>
        <taxon>Pseudomonadati</taxon>
        <taxon>Pseudomonadota</taxon>
        <taxon>Alphaproteobacteria</taxon>
        <taxon>Rhodospirillales</taxon>
        <taxon>Azospirillaceae</taxon>
        <taxon>Niveispirillum</taxon>
    </lineage>
</organism>
<dbReference type="GO" id="GO:0009772">
    <property type="term" value="P:photosynthetic electron transport in photosystem II"/>
    <property type="evidence" value="ECO:0007669"/>
    <property type="project" value="InterPro"/>
</dbReference>
<keyword evidence="7" id="KW-0148">Chlorophyll</keyword>
<dbReference type="AlphaFoldDB" id="A0A0C5B589"/>
<dbReference type="PROSITE" id="PS00244">
    <property type="entry name" value="REACTION_CENTER"/>
    <property type="match status" value="1"/>
</dbReference>
<name>A0A0C5B589_9PROT</name>
<evidence type="ECO:0000256" key="2">
    <source>
        <dbReference type="ARBA" id="ARBA00004127"/>
    </source>
</evidence>
<evidence type="ECO:0000256" key="17">
    <source>
        <dbReference type="ARBA" id="ARBA00023136"/>
    </source>
</evidence>
<evidence type="ECO:0000256" key="18">
    <source>
        <dbReference type="ARBA" id="ARBA00033393"/>
    </source>
</evidence>
<keyword evidence="16" id="KW-0408">Iron</keyword>
<keyword evidence="9 20" id="KW-0812">Transmembrane</keyword>
<sequence>MALLSFERKYRVRGGTLIGGDLFDFWVGPFYVGFFGVTTAFFAALGTALILYGAAIGPTWNIWQISIAPPDLSYGLALAPLKQGGLWQLITVCALGAFCSWALREVEICRKLGIGYHVPFAFSFAIFAYATLVVFRPLLLGAWGNGFPYGIFSHLDWVSNVGYQYLHFHYNPAHMIAVSFFFTTTLALSLHGGLILSAANPGASLDEPGKQAEVKTPEYEDTFFRDIIGYSIGTLGIHRLGLVLALNAGFWSAVCIIISGPFWNKGWPQWWSWWLELPIWR</sequence>
<evidence type="ECO:0000313" key="23">
    <source>
        <dbReference type="Proteomes" id="UP000234752"/>
    </source>
</evidence>
<dbReference type="PRINTS" id="PR00256">
    <property type="entry name" value="REACTNCENTRE"/>
</dbReference>
<comment type="function">
    <text evidence="1">The reaction center is a membrane-bound complex that mediates the initial photochemical event in the electron transfer process of photosynthesis.</text>
</comment>
<evidence type="ECO:0000256" key="13">
    <source>
        <dbReference type="ARBA" id="ARBA00022982"/>
    </source>
</evidence>
<reference evidence="21" key="1">
    <citation type="journal article" date="2015" name="Int. J. Syst. Evol. Microbiol.">
        <title>Niveispirillum cyanobacteriorum sp. nov., a nitrogen-fixing bacterium isolated from cyanobacterial aggregates in a eutrophic lake.</title>
        <authorList>
            <person name="Cai H."/>
            <person name="Wang Y."/>
            <person name="Xu H."/>
            <person name="Yan Z."/>
            <person name="Jia B."/>
            <person name="Majid Maszenan A."/>
            <person name="Jiang H."/>
        </authorList>
    </citation>
    <scope>NUCLEOTIDE SEQUENCE</scope>
    <source>
        <strain evidence="21">TH16</strain>
    </source>
</reference>
<keyword evidence="23" id="KW-1185">Reference proteome</keyword>
<dbReference type="GO" id="GO:0046872">
    <property type="term" value="F:metal ion binding"/>
    <property type="evidence" value="ECO:0007669"/>
    <property type="project" value="UniProtKB-KW"/>
</dbReference>
<evidence type="ECO:0000256" key="4">
    <source>
        <dbReference type="ARBA" id="ARBA00021599"/>
    </source>
</evidence>
<feature type="transmembrane region" description="Helical" evidence="20">
    <location>
        <begin position="30"/>
        <end position="53"/>
    </location>
</feature>
<keyword evidence="12" id="KW-0076">Bacteriochlorophyll</keyword>
<evidence type="ECO:0000256" key="10">
    <source>
        <dbReference type="ARBA" id="ARBA00022723"/>
    </source>
</evidence>
<evidence type="ECO:0000313" key="22">
    <source>
        <dbReference type="EMBL" id="AUN32306.1"/>
    </source>
</evidence>
<keyword evidence="10" id="KW-0479">Metal-binding</keyword>
<keyword evidence="13" id="KW-0249">Electron transport</keyword>
<keyword evidence="15" id="KW-0157">Chromophore</keyword>
<evidence type="ECO:0000256" key="16">
    <source>
        <dbReference type="ARBA" id="ARBA00023004"/>
    </source>
</evidence>
<dbReference type="SUPFAM" id="SSF81483">
    <property type="entry name" value="Bacterial photosystem II reaction centre, L and M subunits"/>
    <property type="match status" value="1"/>
</dbReference>
<feature type="transmembrane region" description="Helical" evidence="20">
    <location>
        <begin position="115"/>
        <end position="135"/>
    </location>
</feature>
<evidence type="ECO:0000256" key="1">
    <source>
        <dbReference type="ARBA" id="ARBA00002611"/>
    </source>
</evidence>
<dbReference type="Pfam" id="PF00124">
    <property type="entry name" value="Photo_RC"/>
    <property type="match status" value="1"/>
</dbReference>
<dbReference type="GO" id="GO:0042314">
    <property type="term" value="F:bacteriochlorophyll binding"/>
    <property type="evidence" value="ECO:0007669"/>
    <property type="project" value="UniProtKB-KW"/>
</dbReference>
<dbReference type="RefSeq" id="WP_054166376.1">
    <property type="nucleotide sequence ID" value="NZ_BMGN01000006.1"/>
</dbReference>
<accession>A0A0C5B589</accession>
<proteinExistence type="inferred from homology"/>
<dbReference type="EMBL" id="KP292932">
    <property type="protein sequence ID" value="AJL35289.1"/>
    <property type="molecule type" value="Genomic_DNA"/>
</dbReference>
<keyword evidence="6" id="KW-0674">Reaction center</keyword>
<evidence type="ECO:0000256" key="20">
    <source>
        <dbReference type="SAM" id="Phobius"/>
    </source>
</evidence>
<dbReference type="InterPro" id="IPR000484">
    <property type="entry name" value="Photo_RC_L/M"/>
</dbReference>
<dbReference type="NCBIfam" id="TIGR01157">
    <property type="entry name" value="pufL"/>
    <property type="match status" value="1"/>
</dbReference>
<evidence type="ECO:0000256" key="7">
    <source>
        <dbReference type="ARBA" id="ARBA00022494"/>
    </source>
</evidence>
<dbReference type="Gene3D" id="1.20.85.10">
    <property type="entry name" value="Photosystem II protein D1-like"/>
    <property type="match status" value="2"/>
</dbReference>
<dbReference type="GO" id="GO:0012505">
    <property type="term" value="C:endomembrane system"/>
    <property type="evidence" value="ECO:0007669"/>
    <property type="project" value="UniProtKB-SubCell"/>
</dbReference>
<keyword evidence="8" id="KW-0602">Photosynthesis</keyword>
<evidence type="ECO:0000256" key="19">
    <source>
        <dbReference type="RuleBase" id="RU004331"/>
    </source>
</evidence>
<protein>
    <recommendedName>
        <fullName evidence="4">Reaction center protein L chain</fullName>
    </recommendedName>
    <alternativeName>
        <fullName evidence="18">Photosynthetic reaction center L subunit</fullName>
    </alternativeName>
</protein>
<dbReference type="OrthoDB" id="8555181at2"/>
<evidence type="ECO:0000256" key="3">
    <source>
        <dbReference type="ARBA" id="ARBA00008204"/>
    </source>
</evidence>
<dbReference type="InterPro" id="IPR055265">
    <property type="entry name" value="Photo_RC_L/M_CS"/>
</dbReference>
<dbReference type="EMBL" id="CP025612">
    <property type="protein sequence ID" value="AUN32306.1"/>
    <property type="molecule type" value="Genomic_DNA"/>
</dbReference>
<feature type="transmembrane region" description="Helical" evidence="20">
    <location>
        <begin position="240"/>
        <end position="263"/>
    </location>
</feature>
<evidence type="ECO:0000256" key="11">
    <source>
        <dbReference type="ARBA" id="ARBA00022842"/>
    </source>
</evidence>
<dbReference type="KEGG" id="ncb:C0V82_18135"/>
<dbReference type="GO" id="GO:0030077">
    <property type="term" value="C:plasma membrane light-harvesting complex"/>
    <property type="evidence" value="ECO:0007669"/>
    <property type="project" value="InterPro"/>
</dbReference>
<feature type="transmembrane region" description="Helical" evidence="20">
    <location>
        <begin position="173"/>
        <end position="196"/>
    </location>
</feature>
<keyword evidence="14 20" id="KW-1133">Transmembrane helix</keyword>
<dbReference type="InterPro" id="IPR036854">
    <property type="entry name" value="Photo_II_D1/D2_sf"/>
</dbReference>